<evidence type="ECO:0000313" key="10">
    <source>
        <dbReference type="Proteomes" id="UP000192266"/>
    </source>
</evidence>
<dbReference type="STRING" id="645990.SAMN00120144_1152"/>
<gene>
    <name evidence="9" type="ORF">SAMN00120144_1152</name>
</gene>
<feature type="transmembrane region" description="Helical" evidence="8">
    <location>
        <begin position="404"/>
        <end position="423"/>
    </location>
</feature>
<keyword evidence="2" id="KW-1003">Cell membrane</keyword>
<keyword evidence="3" id="KW-0328">Glycosyltransferase</keyword>
<keyword evidence="4" id="KW-0808">Transferase</keyword>
<dbReference type="InterPro" id="IPR050297">
    <property type="entry name" value="LipidA_mod_glycosyltrf_83"/>
</dbReference>
<evidence type="ECO:0000256" key="7">
    <source>
        <dbReference type="ARBA" id="ARBA00023136"/>
    </source>
</evidence>
<evidence type="ECO:0000256" key="4">
    <source>
        <dbReference type="ARBA" id="ARBA00022679"/>
    </source>
</evidence>
<dbReference type="Proteomes" id="UP000192266">
    <property type="component" value="Unassembled WGS sequence"/>
</dbReference>
<dbReference type="GO" id="GO:0009103">
    <property type="term" value="P:lipopolysaccharide biosynthetic process"/>
    <property type="evidence" value="ECO:0007669"/>
    <property type="project" value="UniProtKB-ARBA"/>
</dbReference>
<reference evidence="9 10" key="1">
    <citation type="submission" date="2017-04" db="EMBL/GenBank/DDBJ databases">
        <authorList>
            <person name="Afonso C.L."/>
            <person name="Miller P.J."/>
            <person name="Scott M.A."/>
            <person name="Spackman E."/>
            <person name="Goraichik I."/>
            <person name="Dimitrov K.M."/>
            <person name="Suarez D.L."/>
            <person name="Swayne D.E."/>
        </authorList>
    </citation>
    <scope>NUCLEOTIDE SEQUENCE [LARGE SCALE GENOMIC DNA]</scope>
    <source>
        <strain evidence="9 10">DSM 11622</strain>
    </source>
</reference>
<accession>A0A1W1V428</accession>
<evidence type="ECO:0000256" key="5">
    <source>
        <dbReference type="ARBA" id="ARBA00022692"/>
    </source>
</evidence>
<dbReference type="GO" id="GO:0016763">
    <property type="term" value="F:pentosyltransferase activity"/>
    <property type="evidence" value="ECO:0007669"/>
    <property type="project" value="TreeGrafter"/>
</dbReference>
<dbReference type="PANTHER" id="PTHR33908">
    <property type="entry name" value="MANNOSYLTRANSFERASE YKCB-RELATED"/>
    <property type="match status" value="1"/>
</dbReference>
<evidence type="ECO:0000256" key="3">
    <source>
        <dbReference type="ARBA" id="ARBA00022676"/>
    </source>
</evidence>
<dbReference type="EMBL" id="FWWW01000049">
    <property type="protein sequence ID" value="SMB88078.1"/>
    <property type="molecule type" value="Genomic_DNA"/>
</dbReference>
<feature type="transmembrane region" description="Helical" evidence="8">
    <location>
        <begin position="238"/>
        <end position="261"/>
    </location>
</feature>
<evidence type="ECO:0000256" key="2">
    <source>
        <dbReference type="ARBA" id="ARBA00022475"/>
    </source>
</evidence>
<organism evidence="9 10">
    <name type="scientific">Hymenobacter roseosalivarius DSM 11622</name>
    <dbReference type="NCBI Taxonomy" id="645990"/>
    <lineage>
        <taxon>Bacteria</taxon>
        <taxon>Pseudomonadati</taxon>
        <taxon>Bacteroidota</taxon>
        <taxon>Cytophagia</taxon>
        <taxon>Cytophagales</taxon>
        <taxon>Hymenobacteraceae</taxon>
        <taxon>Hymenobacter</taxon>
    </lineage>
</organism>
<evidence type="ECO:0000313" key="9">
    <source>
        <dbReference type="EMBL" id="SMB88078.1"/>
    </source>
</evidence>
<evidence type="ECO:0000256" key="6">
    <source>
        <dbReference type="ARBA" id="ARBA00022989"/>
    </source>
</evidence>
<evidence type="ECO:0000256" key="8">
    <source>
        <dbReference type="SAM" id="Phobius"/>
    </source>
</evidence>
<keyword evidence="7 8" id="KW-0472">Membrane</keyword>
<feature type="transmembrane region" description="Helical" evidence="8">
    <location>
        <begin position="306"/>
        <end position="327"/>
    </location>
</feature>
<keyword evidence="6 8" id="KW-1133">Transmembrane helix</keyword>
<name>A0A1W1V428_9BACT</name>
<protein>
    <recommendedName>
        <fullName evidence="11">Glycosyltransferase RgtA/B/C/D-like domain-containing protein</fullName>
    </recommendedName>
</protein>
<dbReference type="GO" id="GO:0005886">
    <property type="term" value="C:plasma membrane"/>
    <property type="evidence" value="ECO:0007669"/>
    <property type="project" value="UniProtKB-SubCell"/>
</dbReference>
<feature type="transmembrane region" description="Helical" evidence="8">
    <location>
        <begin position="168"/>
        <end position="185"/>
    </location>
</feature>
<keyword evidence="5 8" id="KW-0812">Transmembrane</keyword>
<comment type="subcellular location">
    <subcellularLocation>
        <location evidence="1">Cell membrane</location>
        <topology evidence="1">Multi-pass membrane protein</topology>
    </subcellularLocation>
</comment>
<proteinExistence type="predicted"/>
<evidence type="ECO:0000256" key="1">
    <source>
        <dbReference type="ARBA" id="ARBA00004651"/>
    </source>
</evidence>
<dbReference type="PANTHER" id="PTHR33908:SF11">
    <property type="entry name" value="MEMBRANE PROTEIN"/>
    <property type="match status" value="1"/>
</dbReference>
<feature type="transmembrane region" description="Helical" evidence="8">
    <location>
        <begin position="143"/>
        <end position="162"/>
    </location>
</feature>
<feature type="transmembrane region" description="Helical" evidence="8">
    <location>
        <begin position="112"/>
        <end position="131"/>
    </location>
</feature>
<feature type="transmembrane region" description="Helical" evidence="8">
    <location>
        <begin position="347"/>
        <end position="368"/>
    </location>
</feature>
<evidence type="ECO:0008006" key="11">
    <source>
        <dbReference type="Google" id="ProtNLM"/>
    </source>
</evidence>
<sequence>MTFFSRLINKLLPARHQRLLTGLLFGLLLLTGLLLHRDYGVSADERIDRLNGMINVKYIAELVAPELARQQANYHLIPPLKGFIDNTHGVAFEVPMAVMSFLFMRGDSQAAYYWRHFCIFLIFTAGVYALFRLSSLYLKSWRWGLLTALLLVLSPRLFADGFYNPKDIVFMALFTVGIHTLLRFLRQPSYRRALLHALVTALAVDIRSLGVLLVAFTVGMVSLELLLPTERRTTNRQLLLGTLLYTALTPVLIVIGWPALWEAPFSNLLNSFRSLSKYPFRGSLLYWGTIIHVPANPLPWHYIPGWILVTTPLAYTLAAFGGLLLTLRPLLRRWHTCLRVPEHRQNLLLLLWLFGPPLLVIGLNSIIYNAWRHLFFIYPALLILAGRGLRHLYALTRHASRARVFAATLLLVAAGLEGVYTVVRMVRLHPHQYVYFSFLPPATAERLFELDYWGLSYREGLEWVLAHDSSQQITISGNPSYLDNNMLILPPSQRARLRYIPSRAETPTDARYFLTAYHYYGGRPKTYPDSLGREVYTIRADGLRIFSVFKRW</sequence>
<keyword evidence="10" id="KW-1185">Reference proteome</keyword>
<feature type="transmembrane region" description="Helical" evidence="8">
    <location>
        <begin position="374"/>
        <end position="392"/>
    </location>
</feature>
<dbReference type="AlphaFoldDB" id="A0A1W1V428"/>